<comment type="catalytic activity">
    <reaction evidence="1">
        <text>O-phospho-L-seryl-[protein] + H2O = L-seryl-[protein] + phosphate</text>
        <dbReference type="Rhea" id="RHEA:20629"/>
        <dbReference type="Rhea" id="RHEA-COMP:9863"/>
        <dbReference type="Rhea" id="RHEA-COMP:11604"/>
        <dbReference type="ChEBI" id="CHEBI:15377"/>
        <dbReference type="ChEBI" id="CHEBI:29999"/>
        <dbReference type="ChEBI" id="CHEBI:43474"/>
        <dbReference type="ChEBI" id="CHEBI:83421"/>
        <dbReference type="EC" id="3.1.3.16"/>
    </reaction>
</comment>
<reference evidence="3" key="1">
    <citation type="submission" date="2023-05" db="EMBL/GenBank/DDBJ databases">
        <authorList>
            <person name="Huff M."/>
        </authorList>
    </citation>
    <scope>NUCLEOTIDE SEQUENCE</scope>
</reference>
<dbReference type="SUPFAM" id="SSF81606">
    <property type="entry name" value="PP2C-like"/>
    <property type="match status" value="1"/>
</dbReference>
<dbReference type="Proteomes" id="UP000834106">
    <property type="component" value="Chromosome 3"/>
</dbReference>
<dbReference type="InterPro" id="IPR036457">
    <property type="entry name" value="PPM-type-like_dom_sf"/>
</dbReference>
<comment type="similarity">
    <text evidence="1">Belongs to the PP2C family.</text>
</comment>
<keyword evidence="1" id="KW-0460">Magnesium</keyword>
<gene>
    <name evidence="3" type="ORF">FPE_LOCUS5808</name>
</gene>
<evidence type="ECO:0000256" key="1">
    <source>
        <dbReference type="RuleBase" id="RU366020"/>
    </source>
</evidence>
<comment type="cofactor">
    <cofactor evidence="1">
        <name>Mn(2+)</name>
        <dbReference type="ChEBI" id="CHEBI:29035"/>
    </cofactor>
</comment>
<comment type="cofactor">
    <cofactor evidence="1">
        <name>Mg(2+)</name>
        <dbReference type="ChEBI" id="CHEBI:18420"/>
    </cofactor>
</comment>
<keyword evidence="2" id="KW-0732">Signal</keyword>
<keyword evidence="1" id="KW-0479">Metal-binding</keyword>
<protein>
    <recommendedName>
        <fullName evidence="1">Protein phosphatase</fullName>
        <ecNumber evidence="1">3.1.3.16</ecNumber>
    </recommendedName>
</protein>
<feature type="chain" id="PRO_5042145964" description="Protein phosphatase" evidence="2">
    <location>
        <begin position="28"/>
        <end position="297"/>
    </location>
</feature>
<feature type="signal peptide" evidence="2">
    <location>
        <begin position="1"/>
        <end position="27"/>
    </location>
</feature>
<proteinExistence type="inferred from homology"/>
<organism evidence="3 4">
    <name type="scientific">Fraxinus pennsylvanica</name>
    <dbReference type="NCBI Taxonomy" id="56036"/>
    <lineage>
        <taxon>Eukaryota</taxon>
        <taxon>Viridiplantae</taxon>
        <taxon>Streptophyta</taxon>
        <taxon>Embryophyta</taxon>
        <taxon>Tracheophyta</taxon>
        <taxon>Spermatophyta</taxon>
        <taxon>Magnoliopsida</taxon>
        <taxon>eudicotyledons</taxon>
        <taxon>Gunneridae</taxon>
        <taxon>Pentapetalae</taxon>
        <taxon>asterids</taxon>
        <taxon>lamiids</taxon>
        <taxon>Lamiales</taxon>
        <taxon>Oleaceae</taxon>
        <taxon>Oleeae</taxon>
        <taxon>Fraxinus</taxon>
    </lineage>
</organism>
<keyword evidence="1" id="KW-0904">Protein phosphatase</keyword>
<keyword evidence="1" id="KW-0464">Manganese</keyword>
<dbReference type="AlphaFoldDB" id="A0AAD1YVY1"/>
<dbReference type="EC" id="3.1.3.16" evidence="1"/>
<dbReference type="GO" id="GO:0004722">
    <property type="term" value="F:protein serine/threonine phosphatase activity"/>
    <property type="evidence" value="ECO:0007669"/>
    <property type="project" value="UniProtKB-EC"/>
</dbReference>
<sequence length="297" mass="32423">MHGSTVAEKWLNLFNAVCCLLLERVTGTISTKNQAATIQISLCLSIGAAEPLIQVFFGIAQPSCYHTDKSYISNMPLGTWQSNRCTFSSSCYSDGIMPNLSTNGSSCTDELRSPAISDERISGERVLKLLSGACYMPHPAKEETGGEDAHFMCVDEQARWSWWLGRCCCGYWKKRMQRLKPWVPQQPALLPLKIRGDLPSSGQVFTVTVAPGDVVVTGSDGLFDILYNMEIAVVVADAAKDGLSPDATAQKIAVFARHRALDRKQQTPFSTAAQEAGYSYFGGKLDDLTVVVSYVSV</sequence>
<name>A0AAD1YVY1_9LAMI</name>
<dbReference type="Gene3D" id="3.60.40.10">
    <property type="entry name" value="PPM-type phosphatase domain"/>
    <property type="match status" value="1"/>
</dbReference>
<accession>A0AAD1YVY1</accession>
<evidence type="ECO:0000256" key="2">
    <source>
        <dbReference type="SAM" id="SignalP"/>
    </source>
</evidence>
<evidence type="ECO:0000313" key="3">
    <source>
        <dbReference type="EMBL" id="CAI9758378.1"/>
    </source>
</evidence>
<keyword evidence="1" id="KW-0378">Hydrolase</keyword>
<dbReference type="EMBL" id="OU503038">
    <property type="protein sequence ID" value="CAI9758378.1"/>
    <property type="molecule type" value="Genomic_DNA"/>
</dbReference>
<dbReference type="PANTHER" id="PTHR12320:SF88">
    <property type="entry name" value="PROTEIN PHOSPHATASE"/>
    <property type="match status" value="1"/>
</dbReference>
<comment type="catalytic activity">
    <reaction evidence="1">
        <text>O-phospho-L-threonyl-[protein] + H2O = L-threonyl-[protein] + phosphate</text>
        <dbReference type="Rhea" id="RHEA:47004"/>
        <dbReference type="Rhea" id="RHEA-COMP:11060"/>
        <dbReference type="Rhea" id="RHEA-COMP:11605"/>
        <dbReference type="ChEBI" id="CHEBI:15377"/>
        <dbReference type="ChEBI" id="CHEBI:30013"/>
        <dbReference type="ChEBI" id="CHEBI:43474"/>
        <dbReference type="ChEBI" id="CHEBI:61977"/>
        <dbReference type="EC" id="3.1.3.16"/>
    </reaction>
</comment>
<evidence type="ECO:0000313" key="4">
    <source>
        <dbReference type="Proteomes" id="UP000834106"/>
    </source>
</evidence>
<dbReference type="GO" id="GO:0046872">
    <property type="term" value="F:metal ion binding"/>
    <property type="evidence" value="ECO:0007669"/>
    <property type="project" value="UniProtKB-UniRule"/>
</dbReference>
<dbReference type="PANTHER" id="PTHR12320">
    <property type="entry name" value="PROTEIN PHOSPHATASE 2C"/>
    <property type="match status" value="1"/>
</dbReference>
<keyword evidence="4" id="KW-1185">Reference proteome</keyword>
<dbReference type="InterPro" id="IPR039123">
    <property type="entry name" value="PPTC7"/>
</dbReference>